<dbReference type="AlphaFoldDB" id="K3XRG5"/>
<dbReference type="OMA" id="MECICRV"/>
<dbReference type="Proteomes" id="UP000004995">
    <property type="component" value="Unassembled WGS sequence"/>
</dbReference>
<accession>K3XRG5</accession>
<name>K3XRG5_SETIT</name>
<reference evidence="2" key="2">
    <citation type="submission" date="2018-08" db="UniProtKB">
        <authorList>
            <consortium name="EnsemblPlants"/>
        </authorList>
    </citation>
    <scope>IDENTIFICATION</scope>
    <source>
        <strain evidence="2">Yugu1</strain>
    </source>
</reference>
<feature type="domain" description="Bifunctional inhibitor/plant lipid transfer protein/seed storage helical" evidence="1">
    <location>
        <begin position="21"/>
        <end position="87"/>
    </location>
</feature>
<protein>
    <recommendedName>
        <fullName evidence="1">Bifunctional inhibitor/plant lipid transfer protein/seed storage helical domain-containing protein</fullName>
    </recommendedName>
</protein>
<dbReference type="PANTHER" id="PTHR33286:SF44">
    <property type="entry name" value="5A2 PROTEIN"/>
    <property type="match status" value="1"/>
</dbReference>
<organism evidence="2 3">
    <name type="scientific">Setaria italica</name>
    <name type="common">Foxtail millet</name>
    <name type="synonym">Panicum italicum</name>
    <dbReference type="NCBI Taxonomy" id="4555"/>
    <lineage>
        <taxon>Eukaryota</taxon>
        <taxon>Viridiplantae</taxon>
        <taxon>Streptophyta</taxon>
        <taxon>Embryophyta</taxon>
        <taxon>Tracheophyta</taxon>
        <taxon>Spermatophyta</taxon>
        <taxon>Magnoliopsida</taxon>
        <taxon>Liliopsida</taxon>
        <taxon>Poales</taxon>
        <taxon>Poaceae</taxon>
        <taxon>PACMAD clade</taxon>
        <taxon>Panicoideae</taxon>
        <taxon>Panicodae</taxon>
        <taxon>Paniceae</taxon>
        <taxon>Cenchrinae</taxon>
        <taxon>Setaria</taxon>
    </lineage>
</organism>
<dbReference type="InParanoid" id="K3XRG5"/>
<sequence>MFTAHQVLGEDDRYPQKDVFVEKCMDAIEIGTDYVNPSQSYIHTVEKYDMECICRVINPTDETKISIMKTLRLAYVCHQPIPMGRKCGTWTISATNIDTSLKALSMANGPVIYEDDEK</sequence>
<evidence type="ECO:0000313" key="2">
    <source>
        <dbReference type="EnsemblPlants" id="KQL03218"/>
    </source>
</evidence>
<evidence type="ECO:0000313" key="3">
    <source>
        <dbReference type="Proteomes" id="UP000004995"/>
    </source>
</evidence>
<reference evidence="3" key="1">
    <citation type="journal article" date="2012" name="Nat. Biotechnol.">
        <title>Reference genome sequence of the model plant Setaria.</title>
        <authorList>
            <person name="Bennetzen J.L."/>
            <person name="Schmutz J."/>
            <person name="Wang H."/>
            <person name="Percifield R."/>
            <person name="Hawkins J."/>
            <person name="Pontaroli A.C."/>
            <person name="Estep M."/>
            <person name="Feng L."/>
            <person name="Vaughn J.N."/>
            <person name="Grimwood J."/>
            <person name="Jenkins J."/>
            <person name="Barry K."/>
            <person name="Lindquist E."/>
            <person name="Hellsten U."/>
            <person name="Deshpande S."/>
            <person name="Wang X."/>
            <person name="Wu X."/>
            <person name="Mitros T."/>
            <person name="Triplett J."/>
            <person name="Yang X."/>
            <person name="Ye C.Y."/>
            <person name="Mauro-Herrera M."/>
            <person name="Wang L."/>
            <person name="Li P."/>
            <person name="Sharma M."/>
            <person name="Sharma R."/>
            <person name="Ronald P.C."/>
            <person name="Panaud O."/>
            <person name="Kellogg E.A."/>
            <person name="Brutnell T.P."/>
            <person name="Doust A.N."/>
            <person name="Tuskan G.A."/>
            <person name="Rokhsar D."/>
            <person name="Devos K.M."/>
        </authorList>
    </citation>
    <scope>NUCLEOTIDE SEQUENCE [LARGE SCALE GENOMIC DNA]</scope>
    <source>
        <strain evidence="3">cv. Yugu1</strain>
    </source>
</reference>
<dbReference type="Pfam" id="PF14368">
    <property type="entry name" value="LTP_2"/>
    <property type="match status" value="1"/>
</dbReference>
<keyword evidence="3" id="KW-1185">Reference proteome</keyword>
<dbReference type="EnsemblPlants" id="KQL03218">
    <property type="protein sequence ID" value="KQL03218"/>
    <property type="gene ID" value="SETIT_004507mg"/>
</dbReference>
<dbReference type="EMBL" id="AGNK02002733">
    <property type="status" value="NOT_ANNOTATED_CDS"/>
    <property type="molecule type" value="Genomic_DNA"/>
</dbReference>
<dbReference type="HOGENOM" id="CLU_1858018_0_0_1"/>
<evidence type="ECO:0000259" key="1">
    <source>
        <dbReference type="Pfam" id="PF14368"/>
    </source>
</evidence>
<dbReference type="PANTHER" id="PTHR33286">
    <property type="entry name" value="BIFUNCTIONAL INHIBITOR/LIPID-TRANSFER PROTEIN/SEED STORAGE 2S ALBUMIN SUPERFAMILY PROTEIN"/>
    <property type="match status" value="1"/>
</dbReference>
<dbReference type="Gramene" id="KQL03218">
    <property type="protein sequence ID" value="KQL03218"/>
    <property type="gene ID" value="SETIT_004507mg"/>
</dbReference>
<proteinExistence type="predicted"/>
<dbReference type="InterPro" id="IPR016140">
    <property type="entry name" value="Bifunc_inhib/LTP/seed_store"/>
</dbReference>